<comment type="caution">
    <text evidence="2">The sequence shown here is derived from an EMBL/GenBank/DDBJ whole genome shotgun (WGS) entry which is preliminary data.</text>
</comment>
<dbReference type="InterPro" id="IPR021109">
    <property type="entry name" value="Peptidase_aspartic_dom_sf"/>
</dbReference>
<evidence type="ECO:0000313" key="2">
    <source>
        <dbReference type="EMBL" id="KAH9292183.1"/>
    </source>
</evidence>
<gene>
    <name evidence="2" type="ORF">KI387_042630</name>
</gene>
<sequence length="771" mass="86560">MGHNITDNYEEYRALPKKIRDAISLVEFIGLKKGRVGIGPRSKPRAMPKENGKDVPSLEGKNPSIVIKEEEEHSKLLGIEREQPMEALEVPITLPRDEPLTDFQDSSVKGHVFDEETMEHEPKKEGKYDAPNCGGELVVEAQSPGDNENTQLAGIFKTAAHKRQVDGVHDFGKNHEEAPCMCQQNMDEVKVGRASLVEYEEISTKLHSAKEDEQVEDNPRYDSENHISVFWSPPMSLPYLCHHGQLVEKNEPMSSLMLHSIIGGHHGQHSGNGDKVKNTLSGKGYIDPLSYKKDEVLNGFHVTMASECFISCIWLERNFMRNHMEFVVHSNSLVKDEMLQDGLIIPCTKRFQQLKLTLGKHMVSGDFYVNCNEDTDLVLGVPWLHSLGKFTQDYQTMELRFKLDGQEVVLPSMTNGIPQVATAKRGRTSRRRQDIWATHNEVKPTILFSKQQSCYKDFEFLIDKQALGGSAPIEVEVEFMNFVFEIERDGCYLVVPSIVTQLDLERHEEMILGALVSFNVFVLCVGTRIKKKEQLNLLSTRAYGEEYGTAAEDEDAIMEDGKFVIAKGFILHRNRVPPILGLGVKHKGFEEGTTQPRTAGRGQPRPPFGQPRRPLQQGNYRCLTLDQFCMMLKFAFPSLSLSEECNQELGNEVLSTPSEKGSVFMAAMSQTAIIDAVVIISSSPHLISVAFVFGNMECSSTLVDKDGMKNEDATLGHGLACQAADYSSISCSMTEITTIWKAFYIAEYAKEEVVTVVFEVEDEEDFNEERG</sequence>
<proteinExistence type="predicted"/>
<dbReference type="EMBL" id="JAHRHJ020003236">
    <property type="protein sequence ID" value="KAH9292183.1"/>
    <property type="molecule type" value="Genomic_DNA"/>
</dbReference>
<reference evidence="2 3" key="1">
    <citation type="journal article" date="2021" name="Nat. Plants">
        <title>The Taxus genome provides insights into paclitaxel biosynthesis.</title>
        <authorList>
            <person name="Xiong X."/>
            <person name="Gou J."/>
            <person name="Liao Q."/>
            <person name="Li Y."/>
            <person name="Zhou Q."/>
            <person name="Bi G."/>
            <person name="Li C."/>
            <person name="Du R."/>
            <person name="Wang X."/>
            <person name="Sun T."/>
            <person name="Guo L."/>
            <person name="Liang H."/>
            <person name="Lu P."/>
            <person name="Wu Y."/>
            <person name="Zhang Z."/>
            <person name="Ro D.K."/>
            <person name="Shang Y."/>
            <person name="Huang S."/>
            <person name="Yan J."/>
        </authorList>
    </citation>
    <scope>NUCLEOTIDE SEQUENCE [LARGE SCALE GENOMIC DNA]</scope>
    <source>
        <strain evidence="2">Ta-2019</strain>
    </source>
</reference>
<protein>
    <submittedName>
        <fullName evidence="2">Uncharacterized protein</fullName>
    </submittedName>
</protein>
<dbReference type="Proteomes" id="UP000824469">
    <property type="component" value="Unassembled WGS sequence"/>
</dbReference>
<accession>A0AA38C3I8</accession>
<name>A0AA38C3I8_TAXCH</name>
<keyword evidence="3" id="KW-1185">Reference proteome</keyword>
<feature type="region of interest" description="Disordered" evidence="1">
    <location>
        <begin position="589"/>
        <end position="615"/>
    </location>
</feature>
<organism evidence="2 3">
    <name type="scientific">Taxus chinensis</name>
    <name type="common">Chinese yew</name>
    <name type="synonym">Taxus wallichiana var. chinensis</name>
    <dbReference type="NCBI Taxonomy" id="29808"/>
    <lineage>
        <taxon>Eukaryota</taxon>
        <taxon>Viridiplantae</taxon>
        <taxon>Streptophyta</taxon>
        <taxon>Embryophyta</taxon>
        <taxon>Tracheophyta</taxon>
        <taxon>Spermatophyta</taxon>
        <taxon>Pinopsida</taxon>
        <taxon>Pinidae</taxon>
        <taxon>Conifers II</taxon>
        <taxon>Cupressales</taxon>
        <taxon>Taxaceae</taxon>
        <taxon>Taxus</taxon>
    </lineage>
</organism>
<feature type="region of interest" description="Disordered" evidence="1">
    <location>
        <begin position="37"/>
        <end position="66"/>
    </location>
</feature>
<evidence type="ECO:0000256" key="1">
    <source>
        <dbReference type="SAM" id="MobiDB-lite"/>
    </source>
</evidence>
<evidence type="ECO:0000313" key="3">
    <source>
        <dbReference type="Proteomes" id="UP000824469"/>
    </source>
</evidence>
<dbReference type="AlphaFoldDB" id="A0AA38C3I8"/>
<dbReference type="Gene3D" id="2.40.70.10">
    <property type="entry name" value="Acid Proteases"/>
    <property type="match status" value="1"/>
</dbReference>